<feature type="repeat" description="TPR" evidence="2">
    <location>
        <begin position="43"/>
        <end position="76"/>
    </location>
</feature>
<dbReference type="Proteomes" id="UP000236752">
    <property type="component" value="Unassembled WGS sequence"/>
</dbReference>
<keyword evidence="4" id="KW-1185">Reference proteome</keyword>
<keyword evidence="2" id="KW-0802">TPR repeat</keyword>
<sequence>MSQDVVARIKTEYRSALEKLNNGFPEEARLGFTKLLMEQPNSPEIHYQLSRVAYEKGERTKQFEYLKKALELKPTEPGLVETLIDLFDDLGEYDQALEAHDHLALISPNKKKVATKKAAYLQRLGRFEEAQVRFRKLIKNSPLSGNLYKTFYTGMKVPENEPTLKTLGKLLKSKKADKRELMQGHYAMAKALEDQKKFDQVFDHLNAANALQAELAPIKEEKQNVIHDVFYEKQLKGDLKPIDFESPVTPVFVTGMPRSGTTLTEQIIAAHSNATAGGELGIIFNRTTNLPIANNDPKPLHLCTEEELRLYAETFIKLMQRDTGAKSGVITDKSIRADVIYGYLATAMPQAKFIVVQRDARDIAISIYKNMFKLGSHRYANSLPEIAKAIKAFRKNVEHWKERMPERIYEVYYDQLVADPENQARALIDAAGLEWEDACLEFHKAKNRVKTLSVAQVRQPINKGSSQAWKRYEKDLQPFIEEWGDDPWV</sequence>
<evidence type="ECO:0000256" key="2">
    <source>
        <dbReference type="PROSITE-ProRule" id="PRU00339"/>
    </source>
</evidence>
<name>A0A1H5YKH5_9RHOB</name>
<dbReference type="Pfam" id="PF13469">
    <property type="entry name" value="Sulfotransfer_3"/>
    <property type="match status" value="1"/>
</dbReference>
<dbReference type="InterPro" id="IPR019734">
    <property type="entry name" value="TPR_rpt"/>
</dbReference>
<dbReference type="OrthoDB" id="9800698at2"/>
<protein>
    <submittedName>
        <fullName evidence="3">Tetratricopeptide repeat-containing protein</fullName>
    </submittedName>
</protein>
<dbReference type="PANTHER" id="PTHR12788:SF10">
    <property type="entry name" value="PROTEIN-TYROSINE SULFOTRANSFERASE"/>
    <property type="match status" value="1"/>
</dbReference>
<dbReference type="SUPFAM" id="SSF48452">
    <property type="entry name" value="TPR-like"/>
    <property type="match status" value="1"/>
</dbReference>
<dbReference type="Pfam" id="PF13181">
    <property type="entry name" value="TPR_8"/>
    <property type="match status" value="1"/>
</dbReference>
<dbReference type="SUPFAM" id="SSF52540">
    <property type="entry name" value="P-loop containing nucleoside triphosphate hydrolases"/>
    <property type="match status" value="1"/>
</dbReference>
<dbReference type="InterPro" id="IPR011990">
    <property type="entry name" value="TPR-like_helical_dom_sf"/>
</dbReference>
<dbReference type="PROSITE" id="PS50005">
    <property type="entry name" value="TPR"/>
    <property type="match status" value="1"/>
</dbReference>
<dbReference type="AlphaFoldDB" id="A0A1H5YKH5"/>
<gene>
    <name evidence="3" type="ORF">SAMN04488045_2143</name>
</gene>
<evidence type="ECO:0000313" key="3">
    <source>
        <dbReference type="EMBL" id="SEG24494.1"/>
    </source>
</evidence>
<proteinExistence type="predicted"/>
<dbReference type="Gene3D" id="1.25.40.10">
    <property type="entry name" value="Tetratricopeptide repeat domain"/>
    <property type="match status" value="1"/>
</dbReference>
<accession>A0A1H5YKH5</accession>
<evidence type="ECO:0000256" key="1">
    <source>
        <dbReference type="ARBA" id="ARBA00022679"/>
    </source>
</evidence>
<dbReference type="RefSeq" id="WP_103910479.1">
    <property type="nucleotide sequence ID" value="NZ_FNUZ01000003.1"/>
</dbReference>
<dbReference type="Gene3D" id="3.40.50.300">
    <property type="entry name" value="P-loop containing nucleotide triphosphate hydrolases"/>
    <property type="match status" value="1"/>
</dbReference>
<dbReference type="EMBL" id="FNUZ01000003">
    <property type="protein sequence ID" value="SEG24494.1"/>
    <property type="molecule type" value="Genomic_DNA"/>
</dbReference>
<organism evidence="3 4">
    <name type="scientific">Thalassococcus halodurans</name>
    <dbReference type="NCBI Taxonomy" id="373675"/>
    <lineage>
        <taxon>Bacteria</taxon>
        <taxon>Pseudomonadati</taxon>
        <taxon>Pseudomonadota</taxon>
        <taxon>Alphaproteobacteria</taxon>
        <taxon>Rhodobacterales</taxon>
        <taxon>Roseobacteraceae</taxon>
        <taxon>Thalassococcus</taxon>
    </lineage>
</organism>
<reference evidence="3 4" key="1">
    <citation type="submission" date="2016-10" db="EMBL/GenBank/DDBJ databases">
        <authorList>
            <person name="de Groot N.N."/>
        </authorList>
    </citation>
    <scope>NUCLEOTIDE SEQUENCE [LARGE SCALE GENOMIC DNA]</scope>
    <source>
        <strain evidence="3 4">DSM 26915</strain>
    </source>
</reference>
<dbReference type="InterPro" id="IPR026634">
    <property type="entry name" value="TPST-like"/>
</dbReference>
<dbReference type="PANTHER" id="PTHR12788">
    <property type="entry name" value="PROTEIN-TYROSINE SULFOTRANSFERASE 2"/>
    <property type="match status" value="1"/>
</dbReference>
<dbReference type="InterPro" id="IPR027417">
    <property type="entry name" value="P-loop_NTPase"/>
</dbReference>
<evidence type="ECO:0000313" key="4">
    <source>
        <dbReference type="Proteomes" id="UP000236752"/>
    </source>
</evidence>
<keyword evidence="1" id="KW-0808">Transferase</keyword>
<dbReference type="GO" id="GO:0008476">
    <property type="term" value="F:protein-tyrosine sulfotransferase activity"/>
    <property type="evidence" value="ECO:0007669"/>
    <property type="project" value="InterPro"/>
</dbReference>